<proteinExistence type="inferred from homology"/>
<evidence type="ECO:0000256" key="1">
    <source>
        <dbReference type="ARBA" id="ARBA00022598"/>
    </source>
</evidence>
<dbReference type="AlphaFoldDB" id="A0A2A9D4Z8"/>
<comment type="similarity">
    <text evidence="5">Belongs to the glutamate--cysteine ligase type 2 family. YbdK subfamily.</text>
</comment>
<evidence type="ECO:0000313" key="7">
    <source>
        <dbReference type="Proteomes" id="UP000224915"/>
    </source>
</evidence>
<reference evidence="6 7" key="1">
    <citation type="submission" date="2017-10" db="EMBL/GenBank/DDBJ databases">
        <title>Sequencing the genomes of 1000 actinobacteria strains.</title>
        <authorList>
            <person name="Klenk H.-P."/>
        </authorList>
    </citation>
    <scope>NUCLEOTIDE SEQUENCE [LARGE SCALE GENOMIC DNA]</scope>
    <source>
        <strain evidence="6 7">DSM 21801</strain>
    </source>
</reference>
<comment type="catalytic activity">
    <reaction evidence="4 5">
        <text>L-cysteine + L-glutamate + ATP = gamma-L-glutamyl-L-cysteine + ADP + phosphate + H(+)</text>
        <dbReference type="Rhea" id="RHEA:13285"/>
        <dbReference type="ChEBI" id="CHEBI:15378"/>
        <dbReference type="ChEBI" id="CHEBI:29985"/>
        <dbReference type="ChEBI" id="CHEBI:30616"/>
        <dbReference type="ChEBI" id="CHEBI:35235"/>
        <dbReference type="ChEBI" id="CHEBI:43474"/>
        <dbReference type="ChEBI" id="CHEBI:58173"/>
        <dbReference type="ChEBI" id="CHEBI:456216"/>
        <dbReference type="EC" id="6.3.2.2"/>
    </reaction>
</comment>
<keyword evidence="3 5" id="KW-0067">ATP-binding</keyword>
<evidence type="ECO:0000313" key="6">
    <source>
        <dbReference type="EMBL" id="PFG20929.1"/>
    </source>
</evidence>
<gene>
    <name evidence="6" type="ORF">ATL40_2546</name>
</gene>
<dbReference type="EC" id="6.3.2.2" evidence="5"/>
<dbReference type="PANTHER" id="PTHR36510">
    <property type="entry name" value="GLUTAMATE--CYSTEINE LIGASE 2-RELATED"/>
    <property type="match status" value="1"/>
</dbReference>
<dbReference type="OrthoDB" id="9769628at2"/>
<dbReference type="Proteomes" id="UP000224915">
    <property type="component" value="Unassembled WGS sequence"/>
</dbReference>
<keyword evidence="1 5" id="KW-0436">Ligase</keyword>
<dbReference type="NCBIfam" id="TIGR02050">
    <property type="entry name" value="gshA_cyan_rel"/>
    <property type="match status" value="1"/>
</dbReference>
<sequence>MRTLGVEEEYLLVGGGGEPVAVSRMVLDSGEGRGADGITLEGELQEQQVEISTPVATTLDEMATYLRAARRRAQEAAQCAGADIVALGSSPLPGTPVLSPGERYERIRELVAATAREQLTCGAHVHVGVADDAEGVHVLDRIRPWLPVLVALGANSPFWQGEHTGYASYRSLVFRRWPSAGPTAPFGTPEAYHRTVRALVGTGALLDTGMVYFDARLSARYPTVEVRVCDVTLEVEHAVALAGLVRALVETAAQQTGPPADTRIELLRIMGWRAARSGLTGDLISPRDLRPAPAAAVVEELLAHVDDALGPDRDRVRGGVADLLAGRDGARRQLTWWDGSGDLAEVVRRAHAVTMA</sequence>
<dbReference type="InterPro" id="IPR011793">
    <property type="entry name" value="YbdK"/>
</dbReference>
<dbReference type="Pfam" id="PF04107">
    <property type="entry name" value="GCS2"/>
    <property type="match status" value="1"/>
</dbReference>
<organism evidence="6 7">
    <name type="scientific">Serinibacter salmoneus</name>
    <dbReference type="NCBI Taxonomy" id="556530"/>
    <lineage>
        <taxon>Bacteria</taxon>
        <taxon>Bacillati</taxon>
        <taxon>Actinomycetota</taxon>
        <taxon>Actinomycetes</taxon>
        <taxon>Micrococcales</taxon>
        <taxon>Beutenbergiaceae</taxon>
        <taxon>Serinibacter</taxon>
    </lineage>
</organism>
<evidence type="ECO:0000256" key="3">
    <source>
        <dbReference type="ARBA" id="ARBA00022840"/>
    </source>
</evidence>
<evidence type="ECO:0000256" key="2">
    <source>
        <dbReference type="ARBA" id="ARBA00022741"/>
    </source>
</evidence>
<dbReference type="HAMAP" id="MF_01609">
    <property type="entry name" value="Glu_cys_ligase_2"/>
    <property type="match status" value="1"/>
</dbReference>
<dbReference type="SUPFAM" id="SSF55931">
    <property type="entry name" value="Glutamine synthetase/guanido kinase"/>
    <property type="match status" value="1"/>
</dbReference>
<comment type="caution">
    <text evidence="6">The sequence shown here is derived from an EMBL/GenBank/DDBJ whole genome shotgun (WGS) entry which is preliminary data.</text>
</comment>
<dbReference type="RefSeq" id="WP_098469839.1">
    <property type="nucleotide sequence ID" value="NZ_PDJD01000001.1"/>
</dbReference>
<dbReference type="GO" id="GO:0004357">
    <property type="term" value="F:glutamate-cysteine ligase activity"/>
    <property type="evidence" value="ECO:0007669"/>
    <property type="project" value="UniProtKB-EC"/>
</dbReference>
<dbReference type="PANTHER" id="PTHR36510:SF1">
    <property type="entry name" value="GLUTAMATE--CYSTEINE LIGASE 2-RELATED"/>
    <property type="match status" value="1"/>
</dbReference>
<keyword evidence="7" id="KW-1185">Reference proteome</keyword>
<protein>
    <recommendedName>
        <fullName evidence="5">Putative glutamate--cysteine ligase 2</fullName>
        <ecNumber evidence="5">6.3.2.2</ecNumber>
    </recommendedName>
    <alternativeName>
        <fullName evidence="5">Gamma-glutamylcysteine synthetase 2</fullName>
        <shortName evidence="5">GCS 2</shortName>
        <shortName evidence="5">Gamma-GCS 2</shortName>
    </alternativeName>
</protein>
<keyword evidence="2 5" id="KW-0547">Nucleotide-binding</keyword>
<evidence type="ECO:0000256" key="4">
    <source>
        <dbReference type="ARBA" id="ARBA00048819"/>
    </source>
</evidence>
<dbReference type="InterPro" id="IPR050141">
    <property type="entry name" value="GCL_type2/YbdK_subfam"/>
</dbReference>
<dbReference type="NCBIfam" id="NF010041">
    <property type="entry name" value="PRK13517.1-1"/>
    <property type="match status" value="1"/>
</dbReference>
<comment type="function">
    <text evidence="5">ATP-dependent carboxylate-amine ligase which exhibits weak glutamate--cysteine ligase activity.</text>
</comment>
<accession>A0A2A9D4Z8</accession>
<dbReference type="GO" id="GO:0005524">
    <property type="term" value="F:ATP binding"/>
    <property type="evidence" value="ECO:0007669"/>
    <property type="project" value="UniProtKB-KW"/>
</dbReference>
<dbReference type="InterPro" id="IPR006336">
    <property type="entry name" value="GCS2"/>
</dbReference>
<dbReference type="Gene3D" id="3.30.590.20">
    <property type="match status" value="1"/>
</dbReference>
<dbReference type="GO" id="GO:0042398">
    <property type="term" value="P:modified amino acid biosynthetic process"/>
    <property type="evidence" value="ECO:0007669"/>
    <property type="project" value="InterPro"/>
</dbReference>
<evidence type="ECO:0000256" key="5">
    <source>
        <dbReference type="HAMAP-Rule" id="MF_01609"/>
    </source>
</evidence>
<dbReference type="EMBL" id="PDJD01000001">
    <property type="protein sequence ID" value="PFG20929.1"/>
    <property type="molecule type" value="Genomic_DNA"/>
</dbReference>
<name>A0A2A9D4Z8_9MICO</name>
<dbReference type="InterPro" id="IPR014746">
    <property type="entry name" value="Gln_synth/guanido_kin_cat_dom"/>
</dbReference>